<dbReference type="EMBL" id="JAVRBK010000010">
    <property type="protein sequence ID" value="KAK5638192.1"/>
    <property type="molecule type" value="Genomic_DNA"/>
</dbReference>
<evidence type="ECO:0000256" key="6">
    <source>
        <dbReference type="SAM" id="MobiDB-lite"/>
    </source>
</evidence>
<evidence type="ECO:0000256" key="2">
    <source>
        <dbReference type="ARBA" id="ARBA00022771"/>
    </source>
</evidence>
<evidence type="ECO:0000256" key="1">
    <source>
        <dbReference type="ARBA" id="ARBA00022723"/>
    </source>
</evidence>
<dbReference type="PANTHER" id="PTHR46927">
    <property type="entry name" value="AGAP005574-PA"/>
    <property type="match status" value="1"/>
</dbReference>
<protein>
    <recommendedName>
        <fullName evidence="7">THAP-type domain-containing protein</fullName>
    </recommendedName>
</protein>
<feature type="compositionally biased region" description="Basic and acidic residues" evidence="6">
    <location>
        <begin position="152"/>
        <end position="161"/>
    </location>
</feature>
<dbReference type="SUPFAM" id="SSF57716">
    <property type="entry name" value="Glucocorticoid receptor-like (DNA-binding domain)"/>
    <property type="match status" value="1"/>
</dbReference>
<proteinExistence type="predicted"/>
<dbReference type="Pfam" id="PF05485">
    <property type="entry name" value="THAP"/>
    <property type="match status" value="1"/>
</dbReference>
<evidence type="ECO:0000256" key="4">
    <source>
        <dbReference type="ARBA" id="ARBA00023125"/>
    </source>
</evidence>
<dbReference type="SMART" id="SM00980">
    <property type="entry name" value="THAP"/>
    <property type="match status" value="1"/>
</dbReference>
<keyword evidence="2 5" id="KW-0863">Zinc-finger</keyword>
<dbReference type="InterPro" id="IPR052224">
    <property type="entry name" value="THAP_domain_protein"/>
</dbReference>
<evidence type="ECO:0000313" key="9">
    <source>
        <dbReference type="Proteomes" id="UP001329430"/>
    </source>
</evidence>
<evidence type="ECO:0000256" key="5">
    <source>
        <dbReference type="PROSITE-ProRule" id="PRU00309"/>
    </source>
</evidence>
<dbReference type="AlphaFoldDB" id="A0AAN7ZC51"/>
<gene>
    <name evidence="8" type="ORF">RI129_012487</name>
</gene>
<sequence length="184" mass="20739">MPGCAAMGCTNSAKKGFLMKKLPKDPLRRKEWLIKMQRGQWKPTDYSCLCEVHFAPEMWEKTRADGTRKLRSNAVPTIFSHASSSITTNIRELPTKGSGIIQDCFEFENMGHGSNEEPASSISTPSMSLFEILLEAMRSKSFSESPLSPKQGPERVRRTLNRETWSSGKVRPVGQLCNTQERKK</sequence>
<dbReference type="PROSITE" id="PS50950">
    <property type="entry name" value="ZF_THAP"/>
    <property type="match status" value="1"/>
</dbReference>
<keyword evidence="9" id="KW-1185">Reference proteome</keyword>
<keyword evidence="3" id="KW-0862">Zinc</keyword>
<keyword evidence="1" id="KW-0479">Metal-binding</keyword>
<dbReference type="SMART" id="SM00692">
    <property type="entry name" value="DM3"/>
    <property type="match status" value="1"/>
</dbReference>
<reference evidence="8 9" key="1">
    <citation type="journal article" date="2024" name="Insects">
        <title>An Improved Chromosome-Level Genome Assembly of the Firefly Pyrocoelia pectoralis.</title>
        <authorList>
            <person name="Fu X."/>
            <person name="Meyer-Rochow V.B."/>
            <person name="Ballantyne L."/>
            <person name="Zhu X."/>
        </authorList>
    </citation>
    <scope>NUCLEOTIDE SEQUENCE [LARGE SCALE GENOMIC DNA]</scope>
    <source>
        <strain evidence="8">XCY_ONT2</strain>
    </source>
</reference>
<organism evidence="8 9">
    <name type="scientific">Pyrocoelia pectoralis</name>
    <dbReference type="NCBI Taxonomy" id="417401"/>
    <lineage>
        <taxon>Eukaryota</taxon>
        <taxon>Metazoa</taxon>
        <taxon>Ecdysozoa</taxon>
        <taxon>Arthropoda</taxon>
        <taxon>Hexapoda</taxon>
        <taxon>Insecta</taxon>
        <taxon>Pterygota</taxon>
        <taxon>Neoptera</taxon>
        <taxon>Endopterygota</taxon>
        <taxon>Coleoptera</taxon>
        <taxon>Polyphaga</taxon>
        <taxon>Elateriformia</taxon>
        <taxon>Elateroidea</taxon>
        <taxon>Lampyridae</taxon>
        <taxon>Lampyrinae</taxon>
        <taxon>Pyrocoelia</taxon>
    </lineage>
</organism>
<accession>A0AAN7ZC51</accession>
<dbReference type="GO" id="GO:0008270">
    <property type="term" value="F:zinc ion binding"/>
    <property type="evidence" value="ECO:0007669"/>
    <property type="project" value="UniProtKB-KW"/>
</dbReference>
<comment type="caution">
    <text evidence="8">The sequence shown here is derived from an EMBL/GenBank/DDBJ whole genome shotgun (WGS) entry which is preliminary data.</text>
</comment>
<keyword evidence="4 5" id="KW-0238">DNA-binding</keyword>
<evidence type="ECO:0000259" key="7">
    <source>
        <dbReference type="PROSITE" id="PS50950"/>
    </source>
</evidence>
<name>A0AAN7ZC51_9COLE</name>
<evidence type="ECO:0000256" key="3">
    <source>
        <dbReference type="ARBA" id="ARBA00022833"/>
    </source>
</evidence>
<evidence type="ECO:0000313" key="8">
    <source>
        <dbReference type="EMBL" id="KAK5638192.1"/>
    </source>
</evidence>
<dbReference type="GO" id="GO:0003677">
    <property type="term" value="F:DNA binding"/>
    <property type="evidence" value="ECO:0007669"/>
    <property type="project" value="UniProtKB-UniRule"/>
</dbReference>
<feature type="region of interest" description="Disordered" evidence="6">
    <location>
        <begin position="141"/>
        <end position="184"/>
    </location>
</feature>
<dbReference type="InterPro" id="IPR006612">
    <property type="entry name" value="THAP_Znf"/>
</dbReference>
<dbReference type="PANTHER" id="PTHR46927:SF3">
    <property type="entry name" value="THAP-TYPE DOMAIN-CONTAINING PROTEIN"/>
    <property type="match status" value="1"/>
</dbReference>
<dbReference type="Proteomes" id="UP001329430">
    <property type="component" value="Chromosome 10"/>
</dbReference>
<feature type="domain" description="THAP-type" evidence="7">
    <location>
        <begin position="1"/>
        <end position="79"/>
    </location>
</feature>